<name>A0A146KDV5_9EUKA</name>
<sequence length="631" mass="73083">KSLLEQCENQFIHQRAANFILQQNFNLVKLVQNTFYFKIQHFHSQDLVQVDFLNQVGDLMRICAFFDSGVKEKFQNLFDANVNCFFDRIDKTEVEQCVAVFLARKVLDLDKKQLNSICFQGFSNPYNEVVLEEVSLLLMQQICQFDDFVYTKFDGFVCKAENCFEFVDFLVKLFLDCQNEFKSRMAGGILAKLVKRQFIGQNDLPVLLRRGFQLMQIQQNAGIGNLIKQIAHQFTEEEFDFLVNEVFEDFTQIEPEAANQIVEFALSFFDQVSVQLEQNVVKLFLAQFAAKPDDGSFRLLNLLSQKRLFENDAFSPFLGYLNQQFDKIQDLSHSNDFYDHLGLSLNYIQKIFKFNLQNEDLLQFTSKLLKSKNIVNLTFGFILFTDFLETVFSTPNSQQTDIKPILNLFLEVLKLNLSDLFSFNLNCEFKRLSLFFFCKAFFTFLAFTKLQHDDEFEAEAKKVLQTGMGKTHIFCHCFTAVWAMQDAGSTVLLNNLAQVVLVSLNYVVDQLEENRLLLTAFLSQCRFQISTTAKPPQVTFQILPQEPVYQQIFSGLNSKAVDIQMSEGEQLPFWTYTEATYLGSYVNGTHTPNQIAEYLYGEKILTQCDLILGQMEATGAWKDYLEFLQQM</sequence>
<accession>A0A146KDV5</accession>
<protein>
    <submittedName>
        <fullName evidence="1">Uncharacterized protein</fullName>
    </submittedName>
</protein>
<reference evidence="1" key="1">
    <citation type="submission" date="2015-07" db="EMBL/GenBank/DDBJ databases">
        <title>Adaptation to a free-living lifestyle via gene acquisitions in the diplomonad Trepomonas sp. PC1.</title>
        <authorList>
            <person name="Xu F."/>
            <person name="Jerlstrom-Hultqvist J."/>
            <person name="Kolisko M."/>
            <person name="Simpson A.G.B."/>
            <person name="Roger A.J."/>
            <person name="Svard S.G."/>
            <person name="Andersson J.O."/>
        </authorList>
    </citation>
    <scope>NUCLEOTIDE SEQUENCE</scope>
    <source>
        <strain evidence="1">PC1</strain>
    </source>
</reference>
<dbReference type="EMBL" id="GDID01002218">
    <property type="protein sequence ID" value="JAP94388.1"/>
    <property type="molecule type" value="Transcribed_RNA"/>
</dbReference>
<organism evidence="1">
    <name type="scientific">Trepomonas sp. PC1</name>
    <dbReference type="NCBI Taxonomy" id="1076344"/>
    <lineage>
        <taxon>Eukaryota</taxon>
        <taxon>Metamonada</taxon>
        <taxon>Diplomonadida</taxon>
        <taxon>Hexamitidae</taxon>
        <taxon>Hexamitinae</taxon>
        <taxon>Trepomonas</taxon>
    </lineage>
</organism>
<feature type="non-terminal residue" evidence="1">
    <location>
        <position position="1"/>
    </location>
</feature>
<dbReference type="AlphaFoldDB" id="A0A146KDV5"/>
<evidence type="ECO:0000313" key="1">
    <source>
        <dbReference type="EMBL" id="JAP94388.1"/>
    </source>
</evidence>
<gene>
    <name evidence="1" type="ORF">TPC1_12975</name>
</gene>
<proteinExistence type="predicted"/>